<dbReference type="AlphaFoldDB" id="A0A699IWL2"/>
<feature type="region of interest" description="Disordered" evidence="1">
    <location>
        <begin position="348"/>
        <end position="368"/>
    </location>
</feature>
<comment type="caution">
    <text evidence="2">The sequence shown here is derived from an EMBL/GenBank/DDBJ whole genome shotgun (WGS) entry which is preliminary data.</text>
</comment>
<evidence type="ECO:0000256" key="1">
    <source>
        <dbReference type="SAM" id="MobiDB-lite"/>
    </source>
</evidence>
<reference evidence="2" key="1">
    <citation type="journal article" date="2019" name="Sci. Rep.">
        <title>Draft genome of Tanacetum cinerariifolium, the natural source of mosquito coil.</title>
        <authorList>
            <person name="Yamashiro T."/>
            <person name="Shiraishi A."/>
            <person name="Satake H."/>
            <person name="Nakayama K."/>
        </authorList>
    </citation>
    <scope>NUCLEOTIDE SEQUENCE</scope>
</reference>
<dbReference type="EMBL" id="BKCJ010341896">
    <property type="protein sequence ID" value="GEZ91826.1"/>
    <property type="molecule type" value="Genomic_DNA"/>
</dbReference>
<evidence type="ECO:0000313" key="2">
    <source>
        <dbReference type="EMBL" id="GEZ91826.1"/>
    </source>
</evidence>
<accession>A0A699IWL2</accession>
<organism evidence="2">
    <name type="scientific">Tanacetum cinerariifolium</name>
    <name type="common">Dalmatian daisy</name>
    <name type="synonym">Chrysanthemum cinerariifolium</name>
    <dbReference type="NCBI Taxonomy" id="118510"/>
    <lineage>
        <taxon>Eukaryota</taxon>
        <taxon>Viridiplantae</taxon>
        <taxon>Streptophyta</taxon>
        <taxon>Embryophyta</taxon>
        <taxon>Tracheophyta</taxon>
        <taxon>Spermatophyta</taxon>
        <taxon>Magnoliopsida</taxon>
        <taxon>eudicotyledons</taxon>
        <taxon>Gunneridae</taxon>
        <taxon>Pentapetalae</taxon>
        <taxon>asterids</taxon>
        <taxon>campanulids</taxon>
        <taxon>Asterales</taxon>
        <taxon>Asteraceae</taxon>
        <taxon>Asteroideae</taxon>
        <taxon>Anthemideae</taxon>
        <taxon>Anthemidinae</taxon>
        <taxon>Tanacetum</taxon>
    </lineage>
</organism>
<protein>
    <submittedName>
        <fullName evidence="2">Uncharacterized protein</fullName>
    </submittedName>
</protein>
<name>A0A699IWL2_TANCI</name>
<sequence length="368" mass="41647">EQIAFLNLPPCLLELEPTWLEIKAKNINGEAQIHTKVDGKKVIISDATIRRDLKFEDEGGVDCLSNEVIFEQLTLMGLKLQELMELCTKLSVRVLNLETTKTAQAKEISSLKRKVKRLEKNKKSRTHGLKRLYKVGLSVRVESSAEVQSLDEEDAFKWGRNIADIDANVETILVKETVEDKGRYNDEEMFDTGVLDDEEVVVEKAVTIKEPKIRGIVVKYHKEPSVTTTTPTSIADSTSPNTKGIVMQEPSEATTTTILIPSQVKDKGKGKMVELEMPLKRKAQISLLQAEQEEEERIAREKAQQIEDNMDGWKPRDLKNKSFAEIKELFDKAVTRINNFVDFRTDLVKESSKKAEESSSKRAGDELE</sequence>
<gene>
    <name evidence="2" type="ORF">Tci_563799</name>
</gene>
<feature type="non-terminal residue" evidence="2">
    <location>
        <position position="368"/>
    </location>
</feature>
<proteinExistence type="predicted"/>
<feature type="non-terminal residue" evidence="2">
    <location>
        <position position="1"/>
    </location>
</feature>